<proteinExistence type="predicted"/>
<dbReference type="EMBL" id="JASCZI010271910">
    <property type="protein sequence ID" value="MED6217387.1"/>
    <property type="molecule type" value="Genomic_DNA"/>
</dbReference>
<evidence type="ECO:0000313" key="1">
    <source>
        <dbReference type="EMBL" id="MED6217387.1"/>
    </source>
</evidence>
<comment type="caution">
    <text evidence="1">The sequence shown here is derived from an EMBL/GenBank/DDBJ whole genome shotgun (WGS) entry which is preliminary data.</text>
</comment>
<accession>A0ABU6Z641</accession>
<organism evidence="1 2">
    <name type="scientific">Stylosanthes scabra</name>
    <dbReference type="NCBI Taxonomy" id="79078"/>
    <lineage>
        <taxon>Eukaryota</taxon>
        <taxon>Viridiplantae</taxon>
        <taxon>Streptophyta</taxon>
        <taxon>Embryophyta</taxon>
        <taxon>Tracheophyta</taxon>
        <taxon>Spermatophyta</taxon>
        <taxon>Magnoliopsida</taxon>
        <taxon>eudicotyledons</taxon>
        <taxon>Gunneridae</taxon>
        <taxon>Pentapetalae</taxon>
        <taxon>rosids</taxon>
        <taxon>fabids</taxon>
        <taxon>Fabales</taxon>
        <taxon>Fabaceae</taxon>
        <taxon>Papilionoideae</taxon>
        <taxon>50 kb inversion clade</taxon>
        <taxon>dalbergioids sensu lato</taxon>
        <taxon>Dalbergieae</taxon>
        <taxon>Pterocarpus clade</taxon>
        <taxon>Stylosanthes</taxon>
    </lineage>
</organism>
<dbReference type="Proteomes" id="UP001341840">
    <property type="component" value="Unassembled WGS sequence"/>
</dbReference>
<gene>
    <name evidence="1" type="ORF">PIB30_017233</name>
</gene>
<keyword evidence="2" id="KW-1185">Reference proteome</keyword>
<sequence length="125" mass="14039">MRQYERFYDVKARLIRGQLAASLGVRYSRTHLFGADESEGWLARGPDSCLPFGPCGPNVQNNCPELMELRRIRSSVKNGRKSRWQSGGWGAPAVQMPNEVSPLYRWVSPDVLGAPSVLNQAYLDE</sequence>
<protein>
    <submittedName>
        <fullName evidence="1">Uncharacterized protein</fullName>
    </submittedName>
</protein>
<reference evidence="1 2" key="1">
    <citation type="journal article" date="2023" name="Plants (Basel)">
        <title>Bridging the Gap: Combining Genomics and Transcriptomics Approaches to Understand Stylosanthes scabra, an Orphan Legume from the Brazilian Caatinga.</title>
        <authorList>
            <person name="Ferreira-Neto J.R.C."/>
            <person name="da Silva M.D."/>
            <person name="Binneck E."/>
            <person name="de Melo N.F."/>
            <person name="da Silva R.H."/>
            <person name="de Melo A.L.T.M."/>
            <person name="Pandolfi V."/>
            <person name="Bustamante F.O."/>
            <person name="Brasileiro-Vidal A.C."/>
            <person name="Benko-Iseppon A.M."/>
        </authorList>
    </citation>
    <scope>NUCLEOTIDE SEQUENCE [LARGE SCALE GENOMIC DNA]</scope>
    <source>
        <tissue evidence="1">Leaves</tissue>
    </source>
</reference>
<evidence type="ECO:0000313" key="2">
    <source>
        <dbReference type="Proteomes" id="UP001341840"/>
    </source>
</evidence>
<name>A0ABU6Z641_9FABA</name>